<evidence type="ECO:0000256" key="6">
    <source>
        <dbReference type="ARBA" id="ARBA00023231"/>
    </source>
</evidence>
<dbReference type="OrthoDB" id="9807095at2"/>
<comment type="function">
    <text evidence="2">Catalyzes the ATP-dependent biosynthesis of glutamine from glutamate and ammonia.</text>
</comment>
<proteinExistence type="inferred from homology"/>
<feature type="domain" description="GS catalytic" evidence="9">
    <location>
        <begin position="102"/>
        <end position="438"/>
    </location>
</feature>
<comment type="similarity">
    <text evidence="7 8">Belongs to the glutamine synthetase family.</text>
</comment>
<dbReference type="PANTHER" id="PTHR43785:SF12">
    <property type="entry name" value="TYPE-1 GLUTAMINE SYNTHETASE 2"/>
    <property type="match status" value="1"/>
</dbReference>
<keyword evidence="3" id="KW-0436">Ligase</keyword>
<sequence length="438" mass="48568">MNREPFTMFCYADISGQLRGKGFPTRHLEKRLKSGVGWTPTNIMFTALGTIAPSQWGPWGDVLMMPDRKAEANVDFGDGLQKEHFFLSDILETDGTPWDCCPRTLLRNAAADLRREAGIRLGVAYEHEFIYSGGNGRTGDMYSLDAVRRHGSFGEVFLAALDQCGIDADSYLSEFALNQFEVTFPPEEPLLACDKAIFVREMARATAARFGHTVSFSPRVATKGIGNGLHIHMSLWDEAGKPVSHDPKGPSGVSATAGKFLAGILKHMPALCVFTAPTPVSYLRLVPHVWSAAWSSIGFRDREAGIRICPTFATSERSQAEQFNFEFRAADATANPYIQLAVMIRAGLEGLRQNLPLPEPTLNQDPGNFSEAERRKRGIVRLPATLAEALAALDADKTVQGFLPPRFLTAYRDNKRSELELTKDWDGEELCRRYVEVY</sequence>
<dbReference type="EMBL" id="CP042906">
    <property type="protein sequence ID" value="QEX18097.1"/>
    <property type="molecule type" value="Genomic_DNA"/>
</dbReference>
<keyword evidence="5" id="KW-0067">ATP-binding</keyword>
<evidence type="ECO:0000256" key="4">
    <source>
        <dbReference type="ARBA" id="ARBA00022741"/>
    </source>
</evidence>
<dbReference type="InterPro" id="IPR014746">
    <property type="entry name" value="Gln_synth/guanido_kin_cat_dom"/>
</dbReference>
<evidence type="ECO:0000256" key="7">
    <source>
        <dbReference type="PROSITE-ProRule" id="PRU01331"/>
    </source>
</evidence>
<dbReference type="Gene3D" id="3.30.590.10">
    <property type="entry name" value="Glutamine synthetase/guanido kinase, catalytic domain"/>
    <property type="match status" value="1"/>
</dbReference>
<dbReference type="Pfam" id="PF00120">
    <property type="entry name" value="Gln-synt_C"/>
    <property type="match status" value="1"/>
</dbReference>
<keyword evidence="6" id="KW-0535">Nitrogen fixation</keyword>
<protein>
    <submittedName>
        <fullName evidence="10">Glutamine synthetase</fullName>
    </submittedName>
</protein>
<reference evidence="10 11" key="1">
    <citation type="submission" date="2019-08" db="EMBL/GenBank/DDBJ databases">
        <title>Hyperibacter terrae gen. nov., sp. nov. and Hyperibacter viscosus sp. nov., two new members in the family Rhodospirillaceae isolated from the rhizosphere of Hypericum perforatum.</title>
        <authorList>
            <person name="Noviana Z."/>
        </authorList>
    </citation>
    <scope>NUCLEOTIDE SEQUENCE [LARGE SCALE GENOMIC DNA]</scope>
    <source>
        <strain evidence="10 11">R5913</strain>
    </source>
</reference>
<dbReference type="SUPFAM" id="SSF55931">
    <property type="entry name" value="Glutamine synthetase/guanido kinase"/>
    <property type="match status" value="1"/>
</dbReference>
<evidence type="ECO:0000313" key="11">
    <source>
        <dbReference type="Proteomes" id="UP000326202"/>
    </source>
</evidence>
<comment type="cofactor">
    <cofactor evidence="1">
        <name>Mg(2+)</name>
        <dbReference type="ChEBI" id="CHEBI:18420"/>
    </cofactor>
</comment>
<accession>A0A5J6MLT7</accession>
<evidence type="ECO:0000256" key="5">
    <source>
        <dbReference type="ARBA" id="ARBA00022840"/>
    </source>
</evidence>
<dbReference type="InterPro" id="IPR008147">
    <property type="entry name" value="Gln_synt_N"/>
</dbReference>
<dbReference type="Pfam" id="PF16952">
    <property type="entry name" value="Gln-synt_N_2"/>
    <property type="match status" value="1"/>
</dbReference>
<dbReference type="InterPro" id="IPR008146">
    <property type="entry name" value="Gln_synth_cat_dom"/>
</dbReference>
<organism evidence="10 11">
    <name type="scientific">Hypericibacter terrae</name>
    <dbReference type="NCBI Taxonomy" id="2602015"/>
    <lineage>
        <taxon>Bacteria</taxon>
        <taxon>Pseudomonadati</taxon>
        <taxon>Pseudomonadota</taxon>
        <taxon>Alphaproteobacteria</taxon>
        <taxon>Rhodospirillales</taxon>
        <taxon>Dongiaceae</taxon>
        <taxon>Hypericibacter</taxon>
    </lineage>
</organism>
<evidence type="ECO:0000256" key="1">
    <source>
        <dbReference type="ARBA" id="ARBA00001946"/>
    </source>
</evidence>
<dbReference type="Gene3D" id="3.10.20.70">
    <property type="entry name" value="Glutamine synthetase, N-terminal domain"/>
    <property type="match status" value="1"/>
</dbReference>
<dbReference type="SMART" id="SM01230">
    <property type="entry name" value="Gln-synt_C"/>
    <property type="match status" value="1"/>
</dbReference>
<evidence type="ECO:0000313" key="10">
    <source>
        <dbReference type="EMBL" id="QEX18097.1"/>
    </source>
</evidence>
<dbReference type="KEGG" id="htq:FRZ44_34010"/>
<evidence type="ECO:0000256" key="2">
    <source>
        <dbReference type="ARBA" id="ARBA00003117"/>
    </source>
</evidence>
<dbReference type="GO" id="GO:0005524">
    <property type="term" value="F:ATP binding"/>
    <property type="evidence" value="ECO:0007669"/>
    <property type="project" value="UniProtKB-KW"/>
</dbReference>
<evidence type="ECO:0000256" key="3">
    <source>
        <dbReference type="ARBA" id="ARBA00022598"/>
    </source>
</evidence>
<keyword evidence="4" id="KW-0547">Nucleotide-binding</keyword>
<dbReference type="AlphaFoldDB" id="A0A5J6MLT7"/>
<dbReference type="GO" id="GO:0006542">
    <property type="term" value="P:glutamine biosynthetic process"/>
    <property type="evidence" value="ECO:0007669"/>
    <property type="project" value="InterPro"/>
</dbReference>
<dbReference type="RefSeq" id="WP_151178291.1">
    <property type="nucleotide sequence ID" value="NZ_CP042906.1"/>
</dbReference>
<keyword evidence="11" id="KW-1185">Reference proteome</keyword>
<evidence type="ECO:0000259" key="9">
    <source>
        <dbReference type="PROSITE" id="PS51987"/>
    </source>
</evidence>
<gene>
    <name evidence="10" type="ORF">FRZ44_34010</name>
</gene>
<dbReference type="PANTHER" id="PTHR43785">
    <property type="entry name" value="GAMMA-GLUTAMYLPUTRESCINE SYNTHETASE"/>
    <property type="match status" value="1"/>
</dbReference>
<evidence type="ECO:0000256" key="8">
    <source>
        <dbReference type="RuleBase" id="RU000384"/>
    </source>
</evidence>
<dbReference type="PROSITE" id="PS51987">
    <property type="entry name" value="GS_CATALYTIC"/>
    <property type="match status" value="1"/>
</dbReference>
<dbReference type="GO" id="GO:0004356">
    <property type="term" value="F:glutamine synthetase activity"/>
    <property type="evidence" value="ECO:0007669"/>
    <property type="project" value="InterPro"/>
</dbReference>
<dbReference type="InterPro" id="IPR036651">
    <property type="entry name" value="Gln_synt_N_sf"/>
</dbReference>
<name>A0A5J6MLT7_9PROT</name>
<dbReference type="Proteomes" id="UP000326202">
    <property type="component" value="Chromosome"/>
</dbReference>